<evidence type="ECO:0000313" key="1">
    <source>
        <dbReference type="EMBL" id="MBD1398139.1"/>
    </source>
</evidence>
<reference evidence="1 2" key="1">
    <citation type="submission" date="2020-09" db="EMBL/GenBank/DDBJ databases">
        <title>Genome sequencing and assembly of Pontibacter sp.</title>
        <authorList>
            <person name="Chhetri G."/>
        </authorList>
    </citation>
    <scope>NUCLEOTIDE SEQUENCE [LARGE SCALE GENOMIC DNA]</scope>
    <source>
        <strain evidence="1 2">JH31</strain>
    </source>
</reference>
<protein>
    <submittedName>
        <fullName evidence="1">RNA helicase</fullName>
    </submittedName>
</protein>
<keyword evidence="1" id="KW-0067">ATP-binding</keyword>
<proteinExistence type="predicted"/>
<keyword evidence="2" id="KW-1185">Reference proteome</keyword>
<gene>
    <name evidence="1" type="ORF">H9Q13_13270</name>
</gene>
<keyword evidence="1" id="KW-0547">Nucleotide-binding</keyword>
<sequence length="300" mass="34070">MPNKQKPTETEQPIENKEICGLIMPIAGNDEYTAAHWSEVKHILEEVIQEAGFIANMVSDAEEIGIIHNRIVTNIYNNPIVVCDVSSKNPNVMFELGLRLAFDKATIIVKDDATNYTFDTGVIEHLSYPRDLRYSSIIGFKQKLKAKLISTYEKSKDPEYSTFLKSFVQYKPKLETQEIGPQEFLMKQLENINKQLARLEIKNTGVHVINKLKQSGASDTGITLSSDFLKSEFVKSLNQNNNSSVIDFSNISAITSHFIKYLEDKGVVSDFSVNDKDKLIYQIHNMIYDSWPNIKSQHIA</sequence>
<keyword evidence="1" id="KW-0347">Helicase</keyword>
<accession>A0ABR7XIP8</accession>
<organism evidence="1 2">
    <name type="scientific">Pontibacter aquaedesilientis</name>
    <dbReference type="NCBI Taxonomy" id="2766980"/>
    <lineage>
        <taxon>Bacteria</taxon>
        <taxon>Pseudomonadati</taxon>
        <taxon>Bacteroidota</taxon>
        <taxon>Cytophagia</taxon>
        <taxon>Cytophagales</taxon>
        <taxon>Hymenobacteraceae</taxon>
        <taxon>Pontibacter</taxon>
    </lineage>
</organism>
<dbReference type="Proteomes" id="UP000625551">
    <property type="component" value="Unassembled WGS sequence"/>
</dbReference>
<dbReference type="RefSeq" id="WP_191184283.1">
    <property type="nucleotide sequence ID" value="NZ_JACXAJ010000006.1"/>
</dbReference>
<name>A0ABR7XIP8_9BACT</name>
<dbReference type="GO" id="GO:0004386">
    <property type="term" value="F:helicase activity"/>
    <property type="evidence" value="ECO:0007669"/>
    <property type="project" value="UniProtKB-KW"/>
</dbReference>
<dbReference type="EMBL" id="JACXAJ010000006">
    <property type="protein sequence ID" value="MBD1398139.1"/>
    <property type="molecule type" value="Genomic_DNA"/>
</dbReference>
<comment type="caution">
    <text evidence="1">The sequence shown here is derived from an EMBL/GenBank/DDBJ whole genome shotgun (WGS) entry which is preliminary data.</text>
</comment>
<evidence type="ECO:0000313" key="2">
    <source>
        <dbReference type="Proteomes" id="UP000625551"/>
    </source>
</evidence>
<keyword evidence="1" id="KW-0378">Hydrolase</keyword>